<keyword evidence="2 4" id="KW-0378">Hydrolase</keyword>
<dbReference type="PRINTS" id="PR00502">
    <property type="entry name" value="NUDIXFAMILY"/>
</dbReference>
<dbReference type="Pfam" id="PF00293">
    <property type="entry name" value="NUDIX"/>
    <property type="match status" value="1"/>
</dbReference>
<dbReference type="InterPro" id="IPR000086">
    <property type="entry name" value="NUDIX_hydrolase_dom"/>
</dbReference>
<dbReference type="InterPro" id="IPR020084">
    <property type="entry name" value="NUDIX_hydrolase_CS"/>
</dbReference>
<reference evidence="4 5" key="1">
    <citation type="journal article" date="2014" name="Int. J. Syst. Evol. Microbiol.">
        <title>Complete genome sequence of Corynebacterium casei LMG S-19264T (=DSM 44701T), isolated from a smear-ripened cheese.</title>
        <authorList>
            <consortium name="US DOE Joint Genome Institute (JGI-PGF)"/>
            <person name="Walter F."/>
            <person name="Albersmeier A."/>
            <person name="Kalinowski J."/>
            <person name="Ruckert C."/>
        </authorList>
    </citation>
    <scope>NUCLEOTIDE SEQUENCE [LARGE SCALE GENOMIC DNA]</scope>
    <source>
        <strain evidence="4 5">CGMCC 4.7215</strain>
    </source>
</reference>
<comment type="cofactor">
    <cofactor evidence="1">
        <name>Mg(2+)</name>
        <dbReference type="ChEBI" id="CHEBI:18420"/>
    </cofactor>
</comment>
<protein>
    <submittedName>
        <fullName evidence="4">NUDIX hydrolase</fullName>
        <ecNumber evidence="4">3.6.-.-</ecNumber>
    </submittedName>
</protein>
<feature type="domain" description="Nudix hydrolase" evidence="3">
    <location>
        <begin position="53"/>
        <end position="181"/>
    </location>
</feature>
<dbReference type="InterPro" id="IPR015797">
    <property type="entry name" value="NUDIX_hydrolase-like_dom_sf"/>
</dbReference>
<accession>A0ABD5XBI0</accession>
<comment type="caution">
    <text evidence="4">The sequence shown here is derived from an EMBL/GenBank/DDBJ whole genome shotgun (WGS) entry which is preliminary data.</text>
</comment>
<evidence type="ECO:0000313" key="5">
    <source>
        <dbReference type="Proteomes" id="UP001596414"/>
    </source>
</evidence>
<dbReference type="EC" id="3.6.-.-" evidence="4"/>
<dbReference type="PANTHER" id="PTHR43046:SF14">
    <property type="entry name" value="MUTT_NUDIX FAMILY PROTEIN"/>
    <property type="match status" value="1"/>
</dbReference>
<dbReference type="PANTHER" id="PTHR43046">
    <property type="entry name" value="GDP-MANNOSE MANNOSYL HYDROLASE"/>
    <property type="match status" value="1"/>
</dbReference>
<dbReference type="RefSeq" id="WP_267636880.1">
    <property type="nucleotide sequence ID" value="NZ_JAODIY010000008.1"/>
</dbReference>
<dbReference type="CDD" id="cd02883">
    <property type="entry name" value="NUDIX_Hydrolase"/>
    <property type="match status" value="1"/>
</dbReference>
<sequence length="181" mass="20231">MDDTHSITARSKTRVDNILADLEQQYGSFEVVKKRWERSEVAFDRLLTQFEQGRLDGAGVWITNDDGEVLLVRNEGEDGWADPGGKVEVGEEYATAAKREVREETGIDCTLTGLRELHKIENITASHPASIFEVIAVFDGEYVDGAVRAKDGEIADIGWFSVPPSTVLYEEVRQRPYPAQT</sequence>
<name>A0ABD5XBI0_9EURY</name>
<proteinExistence type="predicted"/>
<evidence type="ECO:0000259" key="3">
    <source>
        <dbReference type="PROSITE" id="PS51462"/>
    </source>
</evidence>
<dbReference type="PROSITE" id="PS51462">
    <property type="entry name" value="NUDIX"/>
    <property type="match status" value="1"/>
</dbReference>
<dbReference type="EMBL" id="JBHSZQ010000008">
    <property type="protein sequence ID" value="MFC7125732.1"/>
    <property type="molecule type" value="Genomic_DNA"/>
</dbReference>
<dbReference type="PROSITE" id="PS00893">
    <property type="entry name" value="NUDIX_BOX"/>
    <property type="match status" value="1"/>
</dbReference>
<dbReference type="GO" id="GO:0016787">
    <property type="term" value="F:hydrolase activity"/>
    <property type="evidence" value="ECO:0007669"/>
    <property type="project" value="UniProtKB-KW"/>
</dbReference>
<evidence type="ECO:0000313" key="4">
    <source>
        <dbReference type="EMBL" id="MFC7125732.1"/>
    </source>
</evidence>
<dbReference type="InterPro" id="IPR020476">
    <property type="entry name" value="Nudix_hydrolase"/>
</dbReference>
<gene>
    <name evidence="4" type="ORF">ACFQJ7_06725</name>
</gene>
<dbReference type="Proteomes" id="UP001596414">
    <property type="component" value="Unassembled WGS sequence"/>
</dbReference>
<evidence type="ECO:0000256" key="1">
    <source>
        <dbReference type="ARBA" id="ARBA00001946"/>
    </source>
</evidence>
<organism evidence="4 5">
    <name type="scientific">Halovenus rubra</name>
    <dbReference type="NCBI Taxonomy" id="869890"/>
    <lineage>
        <taxon>Archaea</taxon>
        <taxon>Methanobacteriati</taxon>
        <taxon>Methanobacteriota</taxon>
        <taxon>Stenosarchaea group</taxon>
        <taxon>Halobacteria</taxon>
        <taxon>Halobacteriales</taxon>
        <taxon>Haloarculaceae</taxon>
        <taxon>Halovenus</taxon>
    </lineage>
</organism>
<evidence type="ECO:0000256" key="2">
    <source>
        <dbReference type="ARBA" id="ARBA00022801"/>
    </source>
</evidence>
<dbReference type="Gene3D" id="3.90.79.10">
    <property type="entry name" value="Nucleoside Triphosphate Pyrophosphohydrolase"/>
    <property type="match status" value="1"/>
</dbReference>
<dbReference type="AlphaFoldDB" id="A0ABD5XBI0"/>
<dbReference type="SUPFAM" id="SSF55811">
    <property type="entry name" value="Nudix"/>
    <property type="match status" value="1"/>
</dbReference>